<dbReference type="Proteomes" id="UP000000437">
    <property type="component" value="Chromosome 11"/>
</dbReference>
<dbReference type="Gene3D" id="2.30.30.40">
    <property type="entry name" value="SH3 Domains"/>
    <property type="match status" value="1"/>
</dbReference>
<dbReference type="Bgee" id="ENSDARG00000099887">
    <property type="expression patterns" value="Expressed in granulocyte and 10 other cell types or tissues"/>
</dbReference>
<dbReference type="PROSITE" id="PS50002">
    <property type="entry name" value="SH3"/>
    <property type="match status" value="1"/>
</dbReference>
<keyword evidence="1 5" id="KW-0728">SH3 domain</keyword>
<dbReference type="OrthoDB" id="9924021at2759"/>
<dbReference type="RefSeq" id="XP_073772862.1">
    <property type="nucleotide sequence ID" value="XM_073916761.1"/>
</dbReference>
<sequence length="254" mass="28997">MGCLISRFWPRSDVHRLEETVLLPDGASGSHTAVALCNFPSFRSDEHTICLGDKLNIISEDDDMLRVCSTSTGNECFIPHTYVSKVHDQWFFEGISRRNAEQLLMLPQNYSGCFLIRESQSFPGLYSLSVRQHSGQMHTVLHYKIYQLHNGWFYIQPNHPFSTLSQLVDYYSRSSVGSFCHLTEPCRLHDSIPTAAHSPSPVAAQKSNFNWRELSTSMIKRQLKGMDQESLVSEGLRETMNAYFYLAEESSLED</sequence>
<dbReference type="PRINTS" id="PR00401">
    <property type="entry name" value="SH2DOMAIN"/>
</dbReference>
<dbReference type="InterPro" id="IPR036860">
    <property type="entry name" value="SH2_dom_sf"/>
</dbReference>
<dbReference type="OMA" id="CIGERLT"/>
<proteinExistence type="predicted"/>
<name>A0A0R4IKB3_DANRE</name>
<evidence type="ECO:0000313" key="8">
    <source>
        <dbReference type="Ensembl" id="ENSDARP00000135796"/>
    </source>
</evidence>
<evidence type="ECO:0000259" key="7">
    <source>
        <dbReference type="PROSITE" id="PS50002"/>
    </source>
</evidence>
<dbReference type="Ensembl" id="ENSDART00000168368.2">
    <property type="protein sequence ID" value="ENSDARP00000135796.1"/>
    <property type="gene ID" value="ENSDARG00000099887.2"/>
</dbReference>
<dbReference type="ZFIN" id="ZDB-GENE-141216-296">
    <property type="gene designation" value="sla2a"/>
</dbReference>
<dbReference type="CTD" id="100536664"/>
<dbReference type="SMR" id="A0A0R4IKB3"/>
<dbReference type="FunFam" id="3.30.505.10:FF:000112">
    <property type="entry name" value="Si:ch211-25d12.7"/>
    <property type="match status" value="1"/>
</dbReference>
<accession>A0A0R4IKB3</accession>
<dbReference type="InterPro" id="IPR043539">
    <property type="entry name" value="Grb2-like"/>
</dbReference>
<keyword evidence="2 4" id="KW-0727">SH2 domain</keyword>
<dbReference type="RefSeq" id="XP_009304328.1">
    <property type="nucleotide sequence ID" value="XM_009306053.4"/>
</dbReference>
<keyword evidence="9" id="KW-1185">Reference proteome</keyword>
<dbReference type="GeneID" id="100536664"/>
<dbReference type="STRING" id="7955.ENSDARP00000135796"/>
<dbReference type="InterPro" id="IPR000980">
    <property type="entry name" value="SH2"/>
</dbReference>
<dbReference type="SUPFAM" id="SSF50044">
    <property type="entry name" value="SH3-domain"/>
    <property type="match status" value="1"/>
</dbReference>
<gene>
    <name evidence="10 11" type="primary">sla2a</name>
</gene>
<organism evidence="8">
    <name type="scientific">Danio rerio</name>
    <name type="common">Zebrafish</name>
    <name type="synonym">Brachydanio rerio</name>
    <dbReference type="NCBI Taxonomy" id="7955"/>
    <lineage>
        <taxon>Eukaryota</taxon>
        <taxon>Metazoa</taxon>
        <taxon>Chordata</taxon>
        <taxon>Craniata</taxon>
        <taxon>Vertebrata</taxon>
        <taxon>Euteleostomi</taxon>
        <taxon>Actinopterygii</taxon>
        <taxon>Neopterygii</taxon>
        <taxon>Teleostei</taxon>
        <taxon>Ostariophysi</taxon>
        <taxon>Cypriniformes</taxon>
        <taxon>Danionidae</taxon>
        <taxon>Danioninae</taxon>
        <taxon>Danio</taxon>
    </lineage>
</organism>
<dbReference type="GO" id="GO:0035591">
    <property type="term" value="F:signaling adaptor activity"/>
    <property type="evidence" value="ECO:0000318"/>
    <property type="project" value="GO_Central"/>
</dbReference>
<evidence type="ECO:0000256" key="1">
    <source>
        <dbReference type="ARBA" id="ARBA00022443"/>
    </source>
</evidence>
<reference evidence="8 9" key="1">
    <citation type="journal article" date="2013" name="Nature">
        <title>The zebrafish reference genome sequence and its relationship to the human genome.</title>
        <authorList>
            <consortium name="Genome Reference Consortium Zebrafish"/>
            <person name="Howe K."/>
            <person name="Clark M.D."/>
            <person name="Torroja C.F."/>
            <person name="Torrance J."/>
            <person name="Berthelot C."/>
            <person name="Muffato M."/>
            <person name="Collins J.E."/>
            <person name="Humphray S."/>
            <person name="McLaren K."/>
            <person name="Matthews L."/>
            <person name="McLaren S."/>
            <person name="Sealy I."/>
            <person name="Caccamo M."/>
            <person name="Churcher C."/>
            <person name="Scott C."/>
            <person name="Barrett J.C."/>
            <person name="Koch R."/>
            <person name="Rauch G.J."/>
            <person name="White S."/>
            <person name="Chow W."/>
            <person name="Kilian B."/>
            <person name="Quintais L.T."/>
            <person name="Guerra-Assuncao J.A."/>
            <person name="Zhou Y."/>
            <person name="Gu Y."/>
            <person name="Yen J."/>
            <person name="Vogel J.H."/>
            <person name="Eyre T."/>
            <person name="Redmond S."/>
            <person name="Banerjee R."/>
            <person name="Chi J."/>
            <person name="Fu B."/>
            <person name="Langley E."/>
            <person name="Maguire S.F."/>
            <person name="Laird G.K."/>
            <person name="Lloyd D."/>
            <person name="Kenyon E."/>
            <person name="Donaldson S."/>
            <person name="Sehra H."/>
            <person name="Almeida-King J."/>
            <person name="Loveland J."/>
            <person name="Trevanion S."/>
            <person name="Jones M."/>
            <person name="Quail M."/>
            <person name="Willey D."/>
            <person name="Hunt A."/>
            <person name="Burton J."/>
            <person name="Sims S."/>
            <person name="McLay K."/>
            <person name="Plumb B."/>
            <person name="Davis J."/>
            <person name="Clee C."/>
            <person name="Oliver K."/>
            <person name="Clark R."/>
            <person name="Riddle C."/>
            <person name="Elliot D."/>
            <person name="Eliott D."/>
            <person name="Threadgold G."/>
            <person name="Harden G."/>
            <person name="Ware D."/>
            <person name="Begum S."/>
            <person name="Mortimore B."/>
            <person name="Mortimer B."/>
            <person name="Kerry G."/>
            <person name="Heath P."/>
            <person name="Phillimore B."/>
            <person name="Tracey A."/>
            <person name="Corby N."/>
            <person name="Dunn M."/>
            <person name="Johnson C."/>
            <person name="Wood J."/>
            <person name="Clark S."/>
            <person name="Pelan S."/>
            <person name="Griffiths G."/>
            <person name="Smith M."/>
            <person name="Glithero R."/>
            <person name="Howden P."/>
            <person name="Barker N."/>
            <person name="Lloyd C."/>
            <person name="Stevens C."/>
            <person name="Harley J."/>
            <person name="Holt K."/>
            <person name="Panagiotidis G."/>
            <person name="Lovell J."/>
            <person name="Beasley H."/>
            <person name="Henderson C."/>
            <person name="Gordon D."/>
            <person name="Auger K."/>
            <person name="Wright D."/>
            <person name="Collins J."/>
            <person name="Raisen C."/>
            <person name="Dyer L."/>
            <person name="Leung K."/>
            <person name="Robertson L."/>
            <person name="Ambridge K."/>
            <person name="Leongamornlert D."/>
            <person name="McGuire S."/>
            <person name="Gilderthorp R."/>
            <person name="Griffiths C."/>
            <person name="Manthravadi D."/>
            <person name="Nichol S."/>
            <person name="Barker G."/>
            <person name="Whitehead S."/>
            <person name="Kay M."/>
            <person name="Brown J."/>
            <person name="Murnane C."/>
            <person name="Gray E."/>
            <person name="Humphries M."/>
            <person name="Sycamore N."/>
            <person name="Barker D."/>
            <person name="Saunders D."/>
            <person name="Wallis J."/>
            <person name="Babbage A."/>
            <person name="Hammond S."/>
            <person name="Mashreghi-Mohammadi M."/>
            <person name="Barr L."/>
            <person name="Martin S."/>
            <person name="Wray P."/>
            <person name="Ellington A."/>
            <person name="Matthews N."/>
            <person name="Ellwood M."/>
            <person name="Woodmansey R."/>
            <person name="Clark G."/>
            <person name="Cooper J."/>
            <person name="Cooper J."/>
            <person name="Tromans A."/>
            <person name="Grafham D."/>
            <person name="Skuce C."/>
            <person name="Pandian R."/>
            <person name="Andrews R."/>
            <person name="Harrison E."/>
            <person name="Kimberley A."/>
            <person name="Garnett J."/>
            <person name="Fosker N."/>
            <person name="Hall R."/>
            <person name="Garner P."/>
            <person name="Kelly D."/>
            <person name="Bird C."/>
            <person name="Palmer S."/>
            <person name="Gehring I."/>
            <person name="Berger A."/>
            <person name="Dooley C.M."/>
            <person name="Ersan-Urun Z."/>
            <person name="Eser C."/>
            <person name="Geiger H."/>
            <person name="Geisler M."/>
            <person name="Karotki L."/>
            <person name="Kirn A."/>
            <person name="Konantz J."/>
            <person name="Konantz M."/>
            <person name="Oberlander M."/>
            <person name="Rudolph-Geiger S."/>
            <person name="Teucke M."/>
            <person name="Lanz C."/>
            <person name="Raddatz G."/>
            <person name="Osoegawa K."/>
            <person name="Zhu B."/>
            <person name="Rapp A."/>
            <person name="Widaa S."/>
            <person name="Langford C."/>
            <person name="Yang F."/>
            <person name="Schuster S.C."/>
            <person name="Carter N.P."/>
            <person name="Harrow J."/>
            <person name="Ning Z."/>
            <person name="Herrero J."/>
            <person name="Searle S.M."/>
            <person name="Enright A."/>
            <person name="Geisler R."/>
            <person name="Plasterk R.H."/>
            <person name="Lee C."/>
            <person name="Westerfield M."/>
            <person name="de Jong P.J."/>
            <person name="Zon L.I."/>
            <person name="Postlethwait J.H."/>
            <person name="Nusslein-Volhard C."/>
            <person name="Hubbard T.J."/>
            <person name="Roest Crollius H."/>
            <person name="Rogers J."/>
            <person name="Stemple D.L."/>
        </authorList>
    </citation>
    <scope>NUCLEOTIDE SEQUENCE [LARGE SCALE GENOMIC DNA]</scope>
    <source>
        <strain evidence="8">Tuebingen</strain>
    </source>
</reference>
<evidence type="ECO:0000313" key="11">
    <source>
        <dbReference type="ZFIN" id="ZDB-GENE-141216-296"/>
    </source>
</evidence>
<evidence type="ECO:0000313" key="9">
    <source>
        <dbReference type="Proteomes" id="UP000000437"/>
    </source>
</evidence>
<dbReference type="InterPro" id="IPR001452">
    <property type="entry name" value="SH3_domain"/>
</dbReference>
<reference evidence="10" key="3">
    <citation type="submission" date="2025-04" db="UniProtKB">
        <authorList>
            <consortium name="RefSeq"/>
        </authorList>
    </citation>
    <scope>IDENTIFICATION</scope>
    <source>
        <strain evidence="10">Tuebingen</strain>
    </source>
</reference>
<dbReference type="GeneTree" id="ENSGT00940000160331"/>
<evidence type="ECO:0000256" key="5">
    <source>
        <dbReference type="PROSITE-ProRule" id="PRU00192"/>
    </source>
</evidence>
<dbReference type="AlphaFoldDB" id="A0A0R4IKB3"/>
<dbReference type="SUPFAM" id="SSF55550">
    <property type="entry name" value="SH2 domain"/>
    <property type="match status" value="1"/>
</dbReference>
<dbReference type="Pfam" id="PF00017">
    <property type="entry name" value="SH2"/>
    <property type="match status" value="1"/>
</dbReference>
<feature type="domain" description="SH3" evidence="7">
    <location>
        <begin position="28"/>
        <end position="88"/>
    </location>
</feature>
<dbReference type="Gene3D" id="3.30.505.10">
    <property type="entry name" value="SH2 domain"/>
    <property type="match status" value="1"/>
</dbReference>
<evidence type="ECO:0000256" key="2">
    <source>
        <dbReference type="ARBA" id="ARBA00022999"/>
    </source>
</evidence>
<dbReference type="AGR" id="ZFIN:ZDB-GENE-141216-296"/>
<evidence type="ECO:0000313" key="10">
    <source>
        <dbReference type="RefSeq" id="XP_009304328.1"/>
    </source>
</evidence>
<dbReference type="PANTHER" id="PTHR46037">
    <property type="entry name" value="PROTEIN ENHANCER OF SEVENLESS 2B"/>
    <property type="match status" value="1"/>
</dbReference>
<dbReference type="EMBL" id="CR555298">
    <property type="status" value="NOT_ANNOTATED_CDS"/>
    <property type="molecule type" value="Genomic_DNA"/>
</dbReference>
<evidence type="ECO:0000256" key="3">
    <source>
        <dbReference type="ARBA" id="ARBA00023288"/>
    </source>
</evidence>
<evidence type="ECO:0000256" key="4">
    <source>
        <dbReference type="PROSITE-ProRule" id="PRU00191"/>
    </source>
</evidence>
<keyword evidence="3" id="KW-0449">Lipoprotein</keyword>
<accession>A0A8M3AXM4</accession>
<feature type="domain" description="SH2" evidence="6">
    <location>
        <begin position="90"/>
        <end position="186"/>
    </location>
</feature>
<dbReference type="SMART" id="SM00252">
    <property type="entry name" value="SH2"/>
    <property type="match status" value="1"/>
</dbReference>
<dbReference type="InterPro" id="IPR036028">
    <property type="entry name" value="SH3-like_dom_sf"/>
</dbReference>
<protein>
    <submittedName>
        <fullName evidence="8">Si:ch211-25d12.7</fullName>
    </submittedName>
    <submittedName>
        <fullName evidence="10">Src-like-adapter 2</fullName>
    </submittedName>
</protein>
<evidence type="ECO:0000259" key="6">
    <source>
        <dbReference type="PROSITE" id="PS50001"/>
    </source>
</evidence>
<reference evidence="8" key="2">
    <citation type="submission" date="2015-11" db="UniProtKB">
        <authorList>
            <consortium name="Ensembl"/>
        </authorList>
    </citation>
    <scope>IDENTIFICATION</scope>
    <source>
        <strain evidence="8">Tuebingen</strain>
    </source>
</reference>
<dbReference type="PROSITE" id="PS50001">
    <property type="entry name" value="SH2"/>
    <property type="match status" value="1"/>
</dbReference>